<dbReference type="GO" id="GO:0044774">
    <property type="term" value="P:mitotic DNA integrity checkpoint signaling"/>
    <property type="evidence" value="ECO:0007669"/>
    <property type="project" value="TreeGrafter"/>
</dbReference>
<evidence type="ECO:0000259" key="1">
    <source>
        <dbReference type="Pfam" id="PF17906"/>
    </source>
</evidence>
<dbReference type="GO" id="GO:0000793">
    <property type="term" value="C:condensed chromosome"/>
    <property type="evidence" value="ECO:0007669"/>
    <property type="project" value="TreeGrafter"/>
</dbReference>
<dbReference type="GO" id="GO:0000729">
    <property type="term" value="P:DNA double-strand break processing"/>
    <property type="evidence" value="ECO:0007669"/>
    <property type="project" value="TreeGrafter"/>
</dbReference>
<feature type="domain" description="Mos1 transposase HTH" evidence="1">
    <location>
        <begin position="8"/>
        <end position="57"/>
    </location>
</feature>
<dbReference type="Proteomes" id="UP000668214">
    <property type="component" value="Unassembled WGS sequence"/>
</dbReference>
<dbReference type="PANTHER" id="PTHR46060:SF2">
    <property type="entry name" value="HISTONE-LYSINE N-METHYLTRANSFERASE SETMAR"/>
    <property type="match status" value="1"/>
</dbReference>
<dbReference type="GO" id="GO:0006303">
    <property type="term" value="P:double-strand break repair via nonhomologous end joining"/>
    <property type="evidence" value="ECO:0007669"/>
    <property type="project" value="TreeGrafter"/>
</dbReference>
<comment type="caution">
    <text evidence="2">The sequence shown here is derived from an EMBL/GenBank/DDBJ whole genome shotgun (WGS) entry which is preliminary data.</text>
</comment>
<dbReference type="GO" id="GO:0031297">
    <property type="term" value="P:replication fork processing"/>
    <property type="evidence" value="ECO:0007669"/>
    <property type="project" value="TreeGrafter"/>
</dbReference>
<dbReference type="GO" id="GO:0015074">
    <property type="term" value="P:DNA integration"/>
    <property type="evidence" value="ECO:0007669"/>
    <property type="project" value="TreeGrafter"/>
</dbReference>
<dbReference type="InterPro" id="IPR052709">
    <property type="entry name" value="Transposase-MT_Hybrid"/>
</dbReference>
<dbReference type="InterPro" id="IPR041426">
    <property type="entry name" value="Mos1_HTH"/>
</dbReference>
<feature type="domain" description="Mos1 transposase HTH" evidence="1">
    <location>
        <begin position="133"/>
        <end position="182"/>
    </location>
</feature>
<feature type="non-terminal residue" evidence="2">
    <location>
        <position position="1"/>
    </location>
</feature>
<organism evidence="2 3">
    <name type="scientific">Pseudoatta argentina</name>
    <dbReference type="NCBI Taxonomy" id="621737"/>
    <lineage>
        <taxon>Eukaryota</taxon>
        <taxon>Metazoa</taxon>
        <taxon>Ecdysozoa</taxon>
        <taxon>Arthropoda</taxon>
        <taxon>Hexapoda</taxon>
        <taxon>Insecta</taxon>
        <taxon>Pterygota</taxon>
        <taxon>Neoptera</taxon>
        <taxon>Endopterygota</taxon>
        <taxon>Hymenoptera</taxon>
        <taxon>Apocrita</taxon>
        <taxon>Aculeata</taxon>
        <taxon>Formicoidea</taxon>
        <taxon>Formicidae</taxon>
        <taxon>Myrmicinae</taxon>
        <taxon>Pseudoatta</taxon>
    </lineage>
</organism>
<dbReference type="GO" id="GO:0044547">
    <property type="term" value="F:DNA topoisomerase binding"/>
    <property type="evidence" value="ECO:0007669"/>
    <property type="project" value="TreeGrafter"/>
</dbReference>
<dbReference type="GO" id="GO:0003690">
    <property type="term" value="F:double-stranded DNA binding"/>
    <property type="evidence" value="ECO:0007669"/>
    <property type="project" value="TreeGrafter"/>
</dbReference>
<gene>
    <name evidence="2" type="ORF">G6Z78_0007879</name>
</gene>
<dbReference type="InterPro" id="IPR036388">
    <property type="entry name" value="WH-like_DNA-bd_sf"/>
</dbReference>
<dbReference type="EMBL" id="JAANIA010000279">
    <property type="protein sequence ID" value="KAG5325269.1"/>
    <property type="molecule type" value="Genomic_DNA"/>
</dbReference>
<dbReference type="GO" id="GO:0003697">
    <property type="term" value="F:single-stranded DNA binding"/>
    <property type="evidence" value="ECO:0007669"/>
    <property type="project" value="TreeGrafter"/>
</dbReference>
<name>A0A836FDS0_9HYME</name>
<accession>A0A836FDS0</accession>
<dbReference type="InterPro" id="IPR036397">
    <property type="entry name" value="RNaseH_sf"/>
</dbReference>
<dbReference type="GO" id="GO:0046975">
    <property type="term" value="F:histone H3K36 methyltransferase activity"/>
    <property type="evidence" value="ECO:0007669"/>
    <property type="project" value="TreeGrafter"/>
</dbReference>
<dbReference type="GO" id="GO:0005634">
    <property type="term" value="C:nucleus"/>
    <property type="evidence" value="ECO:0007669"/>
    <property type="project" value="TreeGrafter"/>
</dbReference>
<feature type="non-terminal residue" evidence="2">
    <location>
        <position position="418"/>
    </location>
</feature>
<dbReference type="AlphaFoldDB" id="A0A836FDS0"/>
<protein>
    <submittedName>
        <fullName evidence="2">MOS1T transposase</fullName>
    </submittedName>
</protein>
<sequence length="418" mass="48980">MSIFVPNKVYLRGILLHYFIQKKSAAEAHRILVQTYGDNALSDTTCRDWFRRFKNNDFELEDKERSGAPKKFQDKELEQLLDEDPSQTLSELGKILQVDESTVSKRLKGLGMIQEQGHWVPYELKPRDVERHKVFLRGILLHYFNMNKSAAEAHRILVQTYGDNALSDTTCRDWFRRFKNNDFELEDKERSGAPKKFQDKELEQLLDEDPSQTLSELGKILQVDESTVSKRLKGLGMIQKQGHWVPYELKPRDVERLYLRGILLHYFIQKKSAAEAHRILVQTYGDNALSDTTCRDWFRRFKNNDFELEDKERSGAPKKFQDKELEQLLDEDPSQTLSELGKILQVDESTVSKRLKGLGMIQKQGHWVPRALKEKRPLYAQRHDKVILLHDNARPHVAKPVKIYLETLKWEVLPHPPY</sequence>
<keyword evidence="3" id="KW-1185">Reference proteome</keyword>
<dbReference type="GO" id="GO:0000014">
    <property type="term" value="F:single-stranded DNA endodeoxyribonuclease activity"/>
    <property type="evidence" value="ECO:0007669"/>
    <property type="project" value="TreeGrafter"/>
</dbReference>
<dbReference type="GO" id="GO:0042800">
    <property type="term" value="F:histone H3K4 methyltransferase activity"/>
    <property type="evidence" value="ECO:0007669"/>
    <property type="project" value="TreeGrafter"/>
</dbReference>
<dbReference type="Gene3D" id="1.10.10.1450">
    <property type="match status" value="3"/>
</dbReference>
<feature type="domain" description="Mos1 transposase HTH" evidence="1">
    <location>
        <begin position="257"/>
        <end position="305"/>
    </location>
</feature>
<evidence type="ECO:0000313" key="3">
    <source>
        <dbReference type="Proteomes" id="UP000668214"/>
    </source>
</evidence>
<dbReference type="Gene3D" id="3.30.420.10">
    <property type="entry name" value="Ribonuclease H-like superfamily/Ribonuclease H"/>
    <property type="match status" value="1"/>
</dbReference>
<evidence type="ECO:0000313" key="2">
    <source>
        <dbReference type="EMBL" id="KAG5325269.1"/>
    </source>
</evidence>
<dbReference type="PANTHER" id="PTHR46060">
    <property type="entry name" value="MARINER MOS1 TRANSPOSASE-LIKE PROTEIN"/>
    <property type="match status" value="1"/>
</dbReference>
<reference evidence="2" key="1">
    <citation type="submission" date="2020-02" db="EMBL/GenBank/DDBJ databases">
        <title>Relaxed selection underlies rapid genomic changes in the transitions from sociality to social parasitism in ants.</title>
        <authorList>
            <person name="Bi X."/>
        </authorList>
    </citation>
    <scope>NUCLEOTIDE SEQUENCE</scope>
    <source>
        <strain evidence="2">BGI-DK2014c</strain>
        <tissue evidence="2">Whole body</tissue>
    </source>
</reference>
<dbReference type="Gene3D" id="1.10.10.10">
    <property type="entry name" value="Winged helix-like DNA-binding domain superfamily/Winged helix DNA-binding domain"/>
    <property type="match status" value="3"/>
</dbReference>
<dbReference type="GO" id="GO:0035861">
    <property type="term" value="C:site of double-strand break"/>
    <property type="evidence" value="ECO:0007669"/>
    <property type="project" value="TreeGrafter"/>
</dbReference>
<dbReference type="Pfam" id="PF17906">
    <property type="entry name" value="HTH_48"/>
    <property type="match status" value="3"/>
</dbReference>
<proteinExistence type="predicted"/>